<evidence type="ECO:0000256" key="4">
    <source>
        <dbReference type="ARBA" id="ARBA00022723"/>
    </source>
</evidence>
<keyword evidence="6" id="KW-0862">Zinc</keyword>
<dbReference type="PROSITE" id="PS51885">
    <property type="entry name" value="NEPRILYSIN"/>
    <property type="match status" value="1"/>
</dbReference>
<dbReference type="PANTHER" id="PTHR11733">
    <property type="entry name" value="ZINC METALLOPROTEASE FAMILY M13 NEPRILYSIN-RELATED"/>
    <property type="match status" value="1"/>
</dbReference>
<dbReference type="GO" id="GO:0004222">
    <property type="term" value="F:metalloendopeptidase activity"/>
    <property type="evidence" value="ECO:0007669"/>
    <property type="project" value="InterPro"/>
</dbReference>
<name>A0A8H7IUJ4_9PEZI</name>
<feature type="domain" description="Peptidase M13 N-terminal" evidence="9">
    <location>
        <begin position="119"/>
        <end position="509"/>
    </location>
</feature>
<feature type="domain" description="Peptidase M13 C-terminal" evidence="8">
    <location>
        <begin position="570"/>
        <end position="770"/>
    </location>
</feature>
<dbReference type="GO" id="GO:0046872">
    <property type="term" value="F:metal ion binding"/>
    <property type="evidence" value="ECO:0007669"/>
    <property type="project" value="UniProtKB-KW"/>
</dbReference>
<evidence type="ECO:0000313" key="11">
    <source>
        <dbReference type="Proteomes" id="UP000627934"/>
    </source>
</evidence>
<dbReference type="GO" id="GO:0005886">
    <property type="term" value="C:plasma membrane"/>
    <property type="evidence" value="ECO:0007669"/>
    <property type="project" value="TreeGrafter"/>
</dbReference>
<reference evidence="10" key="2">
    <citation type="journal article" date="2018" name="DNA Res.">
        <title>Comparative genome and transcriptome analyses reveal adaptations to opportunistic infections in woody plant degrading pathogens of Botryosphaeriaceae.</title>
        <authorList>
            <person name="Yan J.Y."/>
            <person name="Zhao W.S."/>
            <person name="Chen Z."/>
            <person name="Xing Q.K."/>
            <person name="Zhang W."/>
            <person name="Chethana K.W.T."/>
            <person name="Xue M.F."/>
            <person name="Xu J.P."/>
            <person name="Phillips A.J.L."/>
            <person name="Wang Y."/>
            <person name="Liu J.H."/>
            <person name="Liu M."/>
            <person name="Zhou Y."/>
            <person name="Jayawardena R.S."/>
            <person name="Manawasinghe I.S."/>
            <person name="Huang J.B."/>
            <person name="Qiao G.H."/>
            <person name="Fu C.Y."/>
            <person name="Guo F.F."/>
            <person name="Dissanayake A.J."/>
            <person name="Peng Y.L."/>
            <person name="Hyde K.D."/>
            <person name="Li X.H."/>
        </authorList>
    </citation>
    <scope>NUCLEOTIDE SEQUENCE</scope>
    <source>
        <strain evidence="10">CSS-01s</strain>
    </source>
</reference>
<dbReference type="Gene3D" id="3.40.390.10">
    <property type="entry name" value="Collagenase (Catalytic Domain)"/>
    <property type="match status" value="1"/>
</dbReference>
<keyword evidence="3" id="KW-0645">Protease</keyword>
<sequence length="777" mass="87126">MAFSNRREMTLKSFNGDSVLRASAPRSSPAHIVRPRTMLMCVVAFLMLISLSWKTSDSAQHPRPNHLARRSMSQIPISAVDSTPPVEPRDDDFCTTQACKDFAKSINQNLAKNYTDIDPCSDFAQFVCGGWEETHTYRPDQSGVNTFSVLNDENTEILRTLLENPYPDNSSYSGANETAHRENFEKMQAAFNVCMDQDTIKKAGVKPLQTLLNELPSSQQYGSDDSITNTLIWLQKYGVDALVSSGTGADDKTPQVVTIFVGGGVYGLPSKEYYNRSQIVANYTKTIADMFAIVNEDSNSATYEDLASKIVDLEGKLAHAQPDPDQENDVTYNYNPKPFSEVDELVSQISFSKLLNAFIPKGFKPDQVIVSTPDYFPQLSDILSNTSSDALKGYFQWSLINSWAGRLHSDYNKPIRILENQLSGRPEDAEPERWRTCLNEVDSNLGWIESGFFIERRFSPEAKKFGEKIVDDIKAIYTERLSTYAWMSKDVQEKAKKKVANIVKKVGYPTASPSVLDPLDVRNYYTNVSISGDFFDNGLVFNEFGQNRSWNALLKPDDKLKWEMTTPTVNAYYSPTGNEIVFPAGIMQNPFFNSDVPEYISYGSFGVVAGHELTHGFDNSGSQYDENGAYRDWWDNSTRANFDNRTKCFVDQYSSYTIPGLEDGETVHVNGKLTLGENIADSGGVSAAYAAWTKRNAAAPNQLLPDLPKIISTPEKLFFLSFGTTWCQNIRREAAVQRVYTDPHAPNIYRIIGSVANSRAFKEAYNCPVQKPDCELW</sequence>
<keyword evidence="4" id="KW-0479">Metal-binding</keyword>
<dbReference type="SUPFAM" id="SSF55486">
    <property type="entry name" value="Metalloproteases ('zincins'), catalytic domain"/>
    <property type="match status" value="1"/>
</dbReference>
<keyword evidence="5" id="KW-0378">Hydrolase</keyword>
<dbReference type="EMBL" id="MDYX01000048">
    <property type="protein sequence ID" value="KAF9631015.1"/>
    <property type="molecule type" value="Genomic_DNA"/>
</dbReference>
<reference evidence="10" key="1">
    <citation type="submission" date="2016-08" db="EMBL/GenBank/DDBJ databases">
        <authorList>
            <person name="Yan J."/>
        </authorList>
    </citation>
    <scope>NUCLEOTIDE SEQUENCE</scope>
    <source>
        <strain evidence="10">CSS-01s</strain>
    </source>
</reference>
<dbReference type="InterPro" id="IPR042089">
    <property type="entry name" value="Peptidase_M13_dom_2"/>
</dbReference>
<evidence type="ECO:0000256" key="7">
    <source>
        <dbReference type="ARBA" id="ARBA00023049"/>
    </source>
</evidence>
<dbReference type="PANTHER" id="PTHR11733:SF167">
    <property type="entry name" value="FI17812P1-RELATED"/>
    <property type="match status" value="1"/>
</dbReference>
<evidence type="ECO:0000256" key="3">
    <source>
        <dbReference type="ARBA" id="ARBA00022670"/>
    </source>
</evidence>
<organism evidence="10 11">
    <name type="scientific">Lasiodiplodia theobromae</name>
    <dbReference type="NCBI Taxonomy" id="45133"/>
    <lineage>
        <taxon>Eukaryota</taxon>
        <taxon>Fungi</taxon>
        <taxon>Dikarya</taxon>
        <taxon>Ascomycota</taxon>
        <taxon>Pezizomycotina</taxon>
        <taxon>Dothideomycetes</taxon>
        <taxon>Dothideomycetes incertae sedis</taxon>
        <taxon>Botryosphaeriales</taxon>
        <taxon>Botryosphaeriaceae</taxon>
        <taxon>Lasiodiplodia</taxon>
    </lineage>
</organism>
<evidence type="ECO:0000256" key="1">
    <source>
        <dbReference type="ARBA" id="ARBA00001947"/>
    </source>
</evidence>
<evidence type="ECO:0000256" key="6">
    <source>
        <dbReference type="ARBA" id="ARBA00022833"/>
    </source>
</evidence>
<dbReference type="Pfam" id="PF01431">
    <property type="entry name" value="Peptidase_M13"/>
    <property type="match status" value="1"/>
</dbReference>
<dbReference type="GO" id="GO:0016485">
    <property type="term" value="P:protein processing"/>
    <property type="evidence" value="ECO:0007669"/>
    <property type="project" value="TreeGrafter"/>
</dbReference>
<comment type="cofactor">
    <cofactor evidence="1">
        <name>Zn(2+)</name>
        <dbReference type="ChEBI" id="CHEBI:29105"/>
    </cofactor>
</comment>
<dbReference type="Proteomes" id="UP000627934">
    <property type="component" value="Unassembled WGS sequence"/>
</dbReference>
<evidence type="ECO:0000313" key="10">
    <source>
        <dbReference type="EMBL" id="KAF9631015.1"/>
    </source>
</evidence>
<comment type="similarity">
    <text evidence="2">Belongs to the peptidase M13 family.</text>
</comment>
<evidence type="ECO:0000259" key="8">
    <source>
        <dbReference type="Pfam" id="PF01431"/>
    </source>
</evidence>
<dbReference type="InterPro" id="IPR000718">
    <property type="entry name" value="Peptidase_M13"/>
</dbReference>
<evidence type="ECO:0000259" key="9">
    <source>
        <dbReference type="Pfam" id="PF05649"/>
    </source>
</evidence>
<dbReference type="Pfam" id="PF05649">
    <property type="entry name" value="Peptidase_M13_N"/>
    <property type="match status" value="1"/>
</dbReference>
<protein>
    <submittedName>
        <fullName evidence="10">Endothelin-converting enzyme protein</fullName>
    </submittedName>
</protein>
<dbReference type="InterPro" id="IPR018497">
    <property type="entry name" value="Peptidase_M13_C"/>
</dbReference>
<evidence type="ECO:0000256" key="5">
    <source>
        <dbReference type="ARBA" id="ARBA00022801"/>
    </source>
</evidence>
<comment type="caution">
    <text evidence="10">The sequence shown here is derived from an EMBL/GenBank/DDBJ whole genome shotgun (WGS) entry which is preliminary data.</text>
</comment>
<dbReference type="InterPro" id="IPR008753">
    <property type="entry name" value="Peptidase_M13_N"/>
</dbReference>
<proteinExistence type="inferred from homology"/>
<gene>
    <name evidence="10" type="ORF">BFW01_g1889</name>
</gene>
<dbReference type="Gene3D" id="1.10.1380.10">
    <property type="entry name" value="Neutral endopeptidase , domain2"/>
    <property type="match status" value="1"/>
</dbReference>
<dbReference type="CDD" id="cd08662">
    <property type="entry name" value="M13"/>
    <property type="match status" value="1"/>
</dbReference>
<keyword evidence="7" id="KW-0482">Metalloprotease</keyword>
<accession>A0A8H7IUJ4</accession>
<dbReference type="InterPro" id="IPR024079">
    <property type="entry name" value="MetalloPept_cat_dom_sf"/>
</dbReference>
<dbReference type="PRINTS" id="PR00786">
    <property type="entry name" value="NEPRILYSIN"/>
</dbReference>
<dbReference type="AlphaFoldDB" id="A0A8H7IUJ4"/>
<evidence type="ECO:0000256" key="2">
    <source>
        <dbReference type="ARBA" id="ARBA00007357"/>
    </source>
</evidence>